<evidence type="ECO:0000313" key="3">
    <source>
        <dbReference type="Proteomes" id="UP001224392"/>
    </source>
</evidence>
<dbReference type="InterPro" id="IPR011970">
    <property type="entry name" value="MltB_2"/>
</dbReference>
<dbReference type="Pfam" id="PF13406">
    <property type="entry name" value="SLT_2"/>
    <property type="match status" value="1"/>
</dbReference>
<reference evidence="2 3" key="1">
    <citation type="submission" date="2023-04" db="EMBL/GenBank/DDBJ databases">
        <title>Marinobulbifer ophiurae gen. nov., sp. Nov., isolate from tissue of brittle star Ophioplocus japonicus.</title>
        <authorList>
            <person name="Kawano K."/>
            <person name="Sawayama S."/>
            <person name="Nakagawa S."/>
        </authorList>
    </citation>
    <scope>NUCLEOTIDE SEQUENCE [LARGE SCALE GENOMIC DNA]</scope>
    <source>
        <strain evidence="2 3">NKW57</strain>
    </source>
</reference>
<evidence type="ECO:0000313" key="2">
    <source>
        <dbReference type="EMBL" id="GMG87770.1"/>
    </source>
</evidence>
<dbReference type="Gene3D" id="1.10.530.10">
    <property type="match status" value="1"/>
</dbReference>
<name>A0ABQ6M0G9_9GAMM</name>
<dbReference type="PANTHER" id="PTHR30163:SF8">
    <property type="entry name" value="LYTIC MUREIN TRANSGLYCOSYLASE"/>
    <property type="match status" value="1"/>
</dbReference>
<evidence type="ECO:0000259" key="1">
    <source>
        <dbReference type="Pfam" id="PF13406"/>
    </source>
</evidence>
<dbReference type="PANTHER" id="PTHR30163">
    <property type="entry name" value="MEMBRANE-BOUND LYTIC MUREIN TRANSGLYCOSYLASE B"/>
    <property type="match status" value="1"/>
</dbReference>
<dbReference type="SUPFAM" id="SSF53955">
    <property type="entry name" value="Lysozyme-like"/>
    <property type="match status" value="1"/>
</dbReference>
<gene>
    <name evidence="2" type="ORF">MNKW57_20910</name>
</gene>
<dbReference type="CDD" id="cd13399">
    <property type="entry name" value="Slt35-like"/>
    <property type="match status" value="1"/>
</dbReference>
<organism evidence="2 3">
    <name type="scientific">Biformimicrobium ophioploci</name>
    <dbReference type="NCBI Taxonomy" id="3036711"/>
    <lineage>
        <taxon>Bacteria</taxon>
        <taxon>Pseudomonadati</taxon>
        <taxon>Pseudomonadota</taxon>
        <taxon>Gammaproteobacteria</taxon>
        <taxon>Cellvibrionales</taxon>
        <taxon>Microbulbiferaceae</taxon>
        <taxon>Biformimicrobium</taxon>
    </lineage>
</organism>
<dbReference type="InterPro" id="IPR031304">
    <property type="entry name" value="SLT_2"/>
</dbReference>
<comment type="caution">
    <text evidence="2">The sequence shown here is derived from an EMBL/GenBank/DDBJ whole genome shotgun (WGS) entry which is preliminary data.</text>
</comment>
<dbReference type="EMBL" id="BSYJ01000004">
    <property type="protein sequence ID" value="GMG87770.1"/>
    <property type="molecule type" value="Genomic_DNA"/>
</dbReference>
<dbReference type="NCBIfam" id="TIGR02283">
    <property type="entry name" value="MltB_2"/>
    <property type="match status" value="1"/>
</dbReference>
<protein>
    <submittedName>
        <fullName evidence="2">Lytic murein transglycosylase</fullName>
    </submittedName>
</protein>
<keyword evidence="3" id="KW-1185">Reference proteome</keyword>
<dbReference type="Proteomes" id="UP001224392">
    <property type="component" value="Unassembled WGS sequence"/>
</dbReference>
<sequence length="311" mass="34638">MCSLLLLQSPQSAEARGSWDAWKADLKREVVASGIPPSLFDRAMASARQPDRKVKKLNKSQPERRLSFLKYRSSRADAARIRIGRQKYAKYKSTLSSVERRYGVDSCVIASIWGLETAYGGFKGSFPVIPSLATLAYDSNRKAFFRKQLIQAFHIVHSGQVSLGQFVGEWAGASGHPQFLPTSWKNYAVDYNGDGRKDIWNSIPDALGSIANYLRSNGWQAGQPWAVEVRLPRNFSRSHVDRKTRKSAAEWKAMGVQVPGGVPSSLSGRIVTPDGGPAFLAFRNFDTIMTYNNSTYYAGTVGWMADQICRR</sequence>
<dbReference type="Gene3D" id="1.10.8.350">
    <property type="entry name" value="Bacterial muramidase"/>
    <property type="match status" value="1"/>
</dbReference>
<feature type="domain" description="Transglycosylase SLT" evidence="1">
    <location>
        <begin position="19"/>
        <end position="306"/>
    </location>
</feature>
<dbReference type="InterPro" id="IPR023346">
    <property type="entry name" value="Lysozyme-like_dom_sf"/>
</dbReference>
<proteinExistence type="predicted"/>
<dbReference type="InterPro" id="IPR043426">
    <property type="entry name" value="MltB-like"/>
</dbReference>
<accession>A0ABQ6M0G9</accession>